<dbReference type="Pfam" id="PF13432">
    <property type="entry name" value="TPR_16"/>
    <property type="match status" value="3"/>
</dbReference>
<dbReference type="Gene3D" id="2.60.40.3140">
    <property type="match status" value="1"/>
</dbReference>
<evidence type="ECO:0000313" key="5">
    <source>
        <dbReference type="EMBL" id="PZR37416.1"/>
    </source>
</evidence>
<evidence type="ECO:0000313" key="6">
    <source>
        <dbReference type="Proteomes" id="UP000249393"/>
    </source>
</evidence>
<sequence length="1036" mass="112366">MAAAWREARAPLGCGAAPERYCSDQEGAYMRFGYALSGAATIALVATAASAADRVVYYGAPPSWVKPADLPPPPEAEPGAASSLVLYDEQTRYDGLYGETTLRTASKVISEQGLDDLGSIVEDWDPETERVTVNRVAIIRDGKVIDVLKSEKFEVLRRETNLESAMLNGQLTATLQLKDLRVGDIVDVQVSRRYRDPLGSGRFDSTTALQASGTVGRMRIRLLWPKGAPLRWRTTEGFPKTTVTETATGSELLVDASNLKHRRLPVGAPMRYAQAGTIEWTQLSDWSEVSALLAGLYATAGTLKPNSPLLAEVERIRAASPDPLVRATLALKLVETQVRYVYIGMGAGAYAPAAADETWTRRFGDCKAKTALLMALLKALDIPAEAALVNSDGWGDGMEQRLPSLARFDHVIVRATIGDEVYWLDGTRQGDEALANLQVPAYGWALPVRAKAATLERLTPKPLMLAQDSTVVRIDAAAGLETPAKVTVEAILRGDQAISSARTFASQPRDDVSRGLRRGWGKMLGWVDFETADWSYDAPKAELTMRATGSGKLNLVNDPRLGQLWPLPISELFAPGYERDSEQDQTAPYAINYPYFDRTVVYATLPKTDRYRLSGMFVKQTLGGYDVTRAAYLRDNQVLLMRSSRAVGPEITAEDAKASQEKARRGFQAFGGYVVEIVNDKTPGADPVGEGFQALGERRYDAAEAAFRTALKSPDFERGAYAGLVQTAMARKAYPQALKLLDQAEARLPGASTAWLGMRVDVLWASDRREEAEAVAVAAAAKSPKDPEVLLVLARTQLAREKYDAALATARQAQALDPKSADAVLAEGRALFGRKDPAGALKRGLAAQALEPNNVEVLSTVAAMQLRLKQPEAALVLTTEAIRIDPLSAGLQASRADVLDQMGRTDEALAMFDAALSQDPKNVTLLNGRCWLRATRNRELDKARADCDQALALRPDLAAALDSRALVNFRAARFDAALRDYDQALKLAPKQGASLFGRGLTRLSLGDRAGAEADLVAARGLDAEVETRFAEWGLKP</sequence>
<dbReference type="InterPro" id="IPR050498">
    <property type="entry name" value="Ycf3"/>
</dbReference>
<dbReference type="PANTHER" id="PTHR44858:SF1">
    <property type="entry name" value="UDP-N-ACETYLGLUCOSAMINE--PEPTIDE N-ACETYLGLUCOSAMINYLTRANSFERASE SPINDLY-RELATED"/>
    <property type="match status" value="1"/>
</dbReference>
<feature type="domain" description="DUF3857" evidence="4">
    <location>
        <begin position="99"/>
        <end position="247"/>
    </location>
</feature>
<keyword evidence="1" id="KW-0677">Repeat</keyword>
<feature type="repeat" description="TPR" evidence="3">
    <location>
        <begin position="889"/>
        <end position="922"/>
    </location>
</feature>
<protein>
    <recommendedName>
        <fullName evidence="4">DUF3857 domain-containing protein</fullName>
    </recommendedName>
</protein>
<feature type="repeat" description="TPR" evidence="3">
    <location>
        <begin position="787"/>
        <end position="820"/>
    </location>
</feature>
<comment type="caution">
    <text evidence="5">The sequence shown here is derived from an EMBL/GenBank/DDBJ whole genome shotgun (WGS) entry which is preliminary data.</text>
</comment>
<dbReference type="AlphaFoldDB" id="A0A2W5VKX6"/>
<dbReference type="InterPro" id="IPR011990">
    <property type="entry name" value="TPR-like_helical_dom_sf"/>
</dbReference>
<dbReference type="SUPFAM" id="SSF48452">
    <property type="entry name" value="TPR-like"/>
    <property type="match status" value="2"/>
</dbReference>
<evidence type="ECO:0000256" key="2">
    <source>
        <dbReference type="ARBA" id="ARBA00022803"/>
    </source>
</evidence>
<dbReference type="SMART" id="SM00028">
    <property type="entry name" value="TPR"/>
    <property type="match status" value="7"/>
</dbReference>
<evidence type="ECO:0000256" key="1">
    <source>
        <dbReference type="ARBA" id="ARBA00022737"/>
    </source>
</evidence>
<proteinExistence type="predicted"/>
<keyword evidence="2 3" id="KW-0802">TPR repeat</keyword>
<dbReference type="GO" id="GO:0009279">
    <property type="term" value="C:cell outer membrane"/>
    <property type="evidence" value="ECO:0007669"/>
    <property type="project" value="TreeGrafter"/>
</dbReference>
<accession>A0A2W5VKX6</accession>
<evidence type="ECO:0000259" key="4">
    <source>
        <dbReference type="Pfam" id="PF12969"/>
    </source>
</evidence>
<dbReference type="PANTHER" id="PTHR44858">
    <property type="entry name" value="TETRATRICOPEPTIDE REPEAT PROTEIN 6"/>
    <property type="match status" value="1"/>
</dbReference>
<dbReference type="InterPro" id="IPR024618">
    <property type="entry name" value="DUF3857"/>
</dbReference>
<dbReference type="PROSITE" id="PS50005">
    <property type="entry name" value="TPR"/>
    <property type="match status" value="3"/>
</dbReference>
<dbReference type="GO" id="GO:0046813">
    <property type="term" value="P:receptor-mediated virion attachment to host cell"/>
    <property type="evidence" value="ECO:0007669"/>
    <property type="project" value="TreeGrafter"/>
</dbReference>
<name>A0A2W5VKX6_9CAUL</name>
<feature type="repeat" description="TPR" evidence="3">
    <location>
        <begin position="958"/>
        <end position="991"/>
    </location>
</feature>
<dbReference type="Proteomes" id="UP000249393">
    <property type="component" value="Unassembled WGS sequence"/>
</dbReference>
<dbReference type="Gene3D" id="1.25.40.10">
    <property type="entry name" value="Tetratricopeptide repeat domain"/>
    <property type="match status" value="3"/>
</dbReference>
<dbReference type="Pfam" id="PF12969">
    <property type="entry name" value="DUF3857"/>
    <property type="match status" value="1"/>
</dbReference>
<dbReference type="EMBL" id="QFQZ01000001">
    <property type="protein sequence ID" value="PZR37416.1"/>
    <property type="molecule type" value="Genomic_DNA"/>
</dbReference>
<gene>
    <name evidence="5" type="ORF">DI526_00525</name>
</gene>
<reference evidence="5 6" key="1">
    <citation type="submission" date="2017-08" db="EMBL/GenBank/DDBJ databases">
        <title>Infants hospitalized years apart are colonized by the same room-sourced microbial strains.</title>
        <authorList>
            <person name="Brooks B."/>
            <person name="Olm M.R."/>
            <person name="Firek B.A."/>
            <person name="Baker R."/>
            <person name="Thomas B.C."/>
            <person name="Morowitz M.J."/>
            <person name="Banfield J.F."/>
        </authorList>
    </citation>
    <scope>NUCLEOTIDE SEQUENCE [LARGE SCALE GENOMIC DNA]</scope>
    <source>
        <strain evidence="5">S2_003_000_R2_4</strain>
    </source>
</reference>
<organism evidence="5 6">
    <name type="scientific">Caulobacter segnis</name>
    <dbReference type="NCBI Taxonomy" id="88688"/>
    <lineage>
        <taxon>Bacteria</taxon>
        <taxon>Pseudomonadati</taxon>
        <taxon>Pseudomonadota</taxon>
        <taxon>Alphaproteobacteria</taxon>
        <taxon>Caulobacterales</taxon>
        <taxon>Caulobacteraceae</taxon>
        <taxon>Caulobacter</taxon>
    </lineage>
</organism>
<evidence type="ECO:0000256" key="3">
    <source>
        <dbReference type="PROSITE-ProRule" id="PRU00339"/>
    </source>
</evidence>
<dbReference type="Gene3D" id="3.10.620.30">
    <property type="match status" value="1"/>
</dbReference>
<dbReference type="InterPro" id="IPR019734">
    <property type="entry name" value="TPR_rpt"/>
</dbReference>